<protein>
    <submittedName>
        <fullName evidence="1">Oxidoreductase</fullName>
    </submittedName>
</protein>
<accession>A0A6I6JRI8</accession>
<reference evidence="1 2" key="1">
    <citation type="submission" date="2019-11" db="EMBL/GenBank/DDBJ databases">
        <authorList>
            <person name="Zheng R.K."/>
            <person name="Sun C.M."/>
        </authorList>
    </citation>
    <scope>NUCLEOTIDE SEQUENCE [LARGE SCALE GENOMIC DNA]</scope>
    <source>
        <strain evidence="1 2">SRB007</strain>
    </source>
</reference>
<proteinExistence type="predicted"/>
<dbReference type="KEGG" id="psel:GM415_08760"/>
<evidence type="ECO:0000313" key="2">
    <source>
        <dbReference type="Proteomes" id="UP000428328"/>
    </source>
</evidence>
<gene>
    <name evidence="1" type="ORF">GM415_08760</name>
</gene>
<evidence type="ECO:0000313" key="1">
    <source>
        <dbReference type="EMBL" id="QGY40214.1"/>
    </source>
</evidence>
<name>A0A6I6JRI8_9BACT</name>
<organism evidence="1 2">
    <name type="scientific">Pseudodesulfovibrio cashew</name>
    <dbReference type="NCBI Taxonomy" id="2678688"/>
    <lineage>
        <taxon>Bacteria</taxon>
        <taxon>Pseudomonadati</taxon>
        <taxon>Thermodesulfobacteriota</taxon>
        <taxon>Desulfovibrionia</taxon>
        <taxon>Desulfovibrionales</taxon>
        <taxon>Desulfovibrionaceae</taxon>
    </lineage>
</organism>
<dbReference type="Proteomes" id="UP000428328">
    <property type="component" value="Chromosome"/>
</dbReference>
<sequence>MTTPNNNDPTARDHLVEAAGKHGGQDGGSCSEAIACTFCPGEGIDAATAMRLASGLAGGMGLPGGTCGVVTAAVLVIGLHLGPSAPIAAERREMKMGVQLFLDRFIERHGSTRCDRLSGLKNVHDPKEAAALRRSGRPEELIRSGAGLLYDVLAEMDQAREAAIRKASEASRV</sequence>
<dbReference type="EMBL" id="CP046400">
    <property type="protein sequence ID" value="QGY40214.1"/>
    <property type="molecule type" value="Genomic_DNA"/>
</dbReference>
<dbReference type="Pfam" id="PF09719">
    <property type="entry name" value="C_GCAxxG_C_C"/>
    <property type="match status" value="1"/>
</dbReference>
<dbReference type="AlphaFoldDB" id="A0A6I6JRI8"/>
<dbReference type="InterPro" id="IPR010181">
    <property type="entry name" value="CGCAxxGCC_motif"/>
</dbReference>
<dbReference type="RefSeq" id="WP_158947437.1">
    <property type="nucleotide sequence ID" value="NZ_CP046400.1"/>
</dbReference>
<keyword evidence="2" id="KW-1185">Reference proteome</keyword>